<feature type="compositionally biased region" description="Basic and acidic residues" evidence="1">
    <location>
        <begin position="219"/>
        <end position="236"/>
    </location>
</feature>
<dbReference type="PANTHER" id="PTHR47698">
    <property type="entry name" value="FATTY-ACID-BINDING PROTEIN 3, CHLOROPLASTIC"/>
    <property type="match status" value="1"/>
</dbReference>
<organism evidence="2 3">
    <name type="scientific">Prorocentrum cordatum</name>
    <dbReference type="NCBI Taxonomy" id="2364126"/>
    <lineage>
        <taxon>Eukaryota</taxon>
        <taxon>Sar</taxon>
        <taxon>Alveolata</taxon>
        <taxon>Dinophyceae</taxon>
        <taxon>Prorocentrales</taxon>
        <taxon>Prorocentraceae</taxon>
        <taxon>Prorocentrum</taxon>
    </lineage>
</organism>
<proteinExistence type="predicted"/>
<feature type="region of interest" description="Disordered" evidence="1">
    <location>
        <begin position="250"/>
        <end position="273"/>
    </location>
</feature>
<dbReference type="Gene3D" id="3.50.70.10">
    <property type="match status" value="1"/>
</dbReference>
<evidence type="ECO:0000256" key="1">
    <source>
        <dbReference type="SAM" id="MobiDB-lite"/>
    </source>
</evidence>
<dbReference type="PANTHER" id="PTHR47698:SF2">
    <property type="entry name" value="FATTY-ACID-BINDING PROTEIN 3, CHLOROPLASTIC"/>
    <property type="match status" value="1"/>
</dbReference>
<dbReference type="Gene3D" id="1.10.890.20">
    <property type="match status" value="1"/>
</dbReference>
<name>A0ABN9Q355_9DINO</name>
<reference evidence="2" key="1">
    <citation type="submission" date="2023-10" db="EMBL/GenBank/DDBJ databases">
        <authorList>
            <person name="Chen Y."/>
            <person name="Shah S."/>
            <person name="Dougan E. K."/>
            <person name="Thang M."/>
            <person name="Chan C."/>
        </authorList>
    </citation>
    <scope>NUCLEOTIDE SEQUENCE [LARGE SCALE GENOMIC DNA]</scope>
</reference>
<dbReference type="InterPro" id="IPR036298">
    <property type="entry name" value="Chalcone_isomerase_sf"/>
</dbReference>
<dbReference type="SUPFAM" id="SSF54626">
    <property type="entry name" value="Chalcone isomerase"/>
    <property type="match status" value="1"/>
</dbReference>
<feature type="region of interest" description="Disordered" evidence="1">
    <location>
        <begin position="186"/>
        <end position="236"/>
    </location>
</feature>
<dbReference type="EMBL" id="CAUYUJ010001746">
    <property type="protein sequence ID" value="CAK0797429.1"/>
    <property type="molecule type" value="Genomic_DNA"/>
</dbReference>
<evidence type="ECO:0000313" key="2">
    <source>
        <dbReference type="EMBL" id="CAK0797429.1"/>
    </source>
</evidence>
<protein>
    <submittedName>
        <fullName evidence="2">Uncharacterized protein</fullName>
    </submittedName>
</protein>
<dbReference type="Proteomes" id="UP001189429">
    <property type="component" value="Unassembled WGS sequence"/>
</dbReference>
<dbReference type="InterPro" id="IPR016088">
    <property type="entry name" value="Chalcone_isomerase_3-sand"/>
</dbReference>
<dbReference type="InterPro" id="IPR016089">
    <property type="entry name" value="Chalcone_isomerase_bundle_sf"/>
</dbReference>
<keyword evidence="3" id="KW-1185">Reference proteome</keyword>
<sequence>MADDSAPPQELDCAPGSALQLLGDGVRKIMGVLVYRIALYADAEEARRTLAAWDGHPHGSLCARQDFFDQLAAGRYRKCLRLHFAWGLGAARVQSGFGEALLRRVPEASAAHARALVASVPDVPANSVLLIRFAGDGEHVEPLAGQCLNSVASHELWSAFQRIYFDEQEDLPAIKRSLVRRVPQVVFPPPHDVPAANGTAPEGRGGLADSSPRPGQAELRQRRTWRDSSGRAEGKAGYKFGDVTRTLLQKTRTGGQAPAAAAGTGGNDTRSEHQHAIADLSAQVEGLQKDREEAAQRASQERLAVLRSGALAGASTALFAASAAVEVLGPTRARPLLLLSALVAAVGLPLTRAGPRVAELAASASA</sequence>
<gene>
    <name evidence="2" type="ORF">PCOR1329_LOCUS6510</name>
</gene>
<comment type="caution">
    <text evidence="2">The sequence shown here is derived from an EMBL/GenBank/DDBJ whole genome shotgun (WGS) entry which is preliminary data.</text>
</comment>
<evidence type="ECO:0000313" key="3">
    <source>
        <dbReference type="Proteomes" id="UP001189429"/>
    </source>
</evidence>
<accession>A0ABN9Q355</accession>